<dbReference type="RefSeq" id="WP_108726817.1">
    <property type="nucleotide sequence ID" value="NZ_CP029001.1"/>
</dbReference>
<accession>A0A3S9QJY9</accession>
<protein>
    <submittedName>
        <fullName evidence="1">DUF2017 family protein</fullName>
    </submittedName>
</protein>
<dbReference type="AlphaFoldDB" id="A0A3S9QJY9"/>
<evidence type="ECO:0000313" key="2">
    <source>
        <dbReference type="Proteomes" id="UP000275951"/>
    </source>
</evidence>
<organism evidence="1 2">
    <name type="scientific">Trueperella pyogenes</name>
    <dbReference type="NCBI Taxonomy" id="1661"/>
    <lineage>
        <taxon>Bacteria</taxon>
        <taxon>Bacillati</taxon>
        <taxon>Actinomycetota</taxon>
        <taxon>Actinomycetes</taxon>
        <taxon>Actinomycetales</taxon>
        <taxon>Actinomycetaceae</taxon>
        <taxon>Trueperella</taxon>
    </lineage>
</organism>
<proteinExistence type="predicted"/>
<reference evidence="1 2" key="1">
    <citation type="submission" date="2018-11" db="EMBL/GenBank/DDBJ databases">
        <title>Multidrug-resistant genes are associated with an 42-kb island TGI1 carrying a complex class 1 integron in a Trueperella pyogenes.</title>
        <authorList>
            <person name="Dong W."/>
        </authorList>
    </citation>
    <scope>NUCLEOTIDE SEQUENCE [LARGE SCALE GENOMIC DNA]</scope>
    <source>
        <strain evidence="1 2">TP4</strain>
    </source>
</reference>
<sequence>MLTAFRIVRGGYCADADVGERGVIAGLAKDVVYLLGSDVDHEAERRSQTVDPDDPLAQLEADVVDIVDAIAQEEPRTRAPYNIVTERLLPDMSEDPDEAAKLRELTETSIAAEKIENLVTVYQGLESVPKESTEVIIANEEAAAWMSALNDIRIVLAAHLGIDDDAAAQAVADRARPFQGQGEQDREPTSEDMLAIVYSMVTWWQDSLVGAVRNKALRG</sequence>
<name>A0A3S9QJY9_9ACTO</name>
<dbReference type="Proteomes" id="UP000275951">
    <property type="component" value="Chromosome"/>
</dbReference>
<dbReference type="Pfam" id="PF09438">
    <property type="entry name" value="DUF2017"/>
    <property type="match status" value="1"/>
</dbReference>
<dbReference type="InterPro" id="IPR018561">
    <property type="entry name" value="AosR"/>
</dbReference>
<gene>
    <name evidence="1" type="ORF">EBQ10_02740</name>
</gene>
<evidence type="ECO:0000313" key="1">
    <source>
        <dbReference type="EMBL" id="AZR06312.1"/>
    </source>
</evidence>
<dbReference type="EMBL" id="CP033905">
    <property type="protein sequence ID" value="AZR06312.1"/>
    <property type="molecule type" value="Genomic_DNA"/>
</dbReference>